<protein>
    <submittedName>
        <fullName evidence="2">Antitoxin</fullName>
    </submittedName>
</protein>
<keyword evidence="3" id="KW-1185">Reference proteome</keyword>
<proteinExistence type="predicted"/>
<dbReference type="EMBL" id="JBBIAA010000013">
    <property type="protein sequence ID" value="MEJ5945933.1"/>
    <property type="molecule type" value="Genomic_DNA"/>
</dbReference>
<gene>
    <name evidence="2" type="ORF">WDZ17_11580</name>
</gene>
<sequence>MALNIGRLVGKARRYASQNPDKVGSGLDRVGDAVNRRTGGKHASAVTKAKDAASKALGTHGRQGRDGRGDVEGGGAPRR</sequence>
<evidence type="ECO:0000256" key="1">
    <source>
        <dbReference type="SAM" id="MobiDB-lite"/>
    </source>
</evidence>
<dbReference type="Pfam" id="PF14013">
    <property type="entry name" value="MT0933_antitox"/>
    <property type="match status" value="1"/>
</dbReference>
<dbReference type="Proteomes" id="UP001387100">
    <property type="component" value="Unassembled WGS sequence"/>
</dbReference>
<feature type="region of interest" description="Disordered" evidence="1">
    <location>
        <begin position="1"/>
        <end position="79"/>
    </location>
</feature>
<organism evidence="2 3">
    <name type="scientific">Pseudokineococcus basanitobsidens</name>
    <dbReference type="NCBI Taxonomy" id="1926649"/>
    <lineage>
        <taxon>Bacteria</taxon>
        <taxon>Bacillati</taxon>
        <taxon>Actinomycetota</taxon>
        <taxon>Actinomycetes</taxon>
        <taxon>Kineosporiales</taxon>
        <taxon>Kineosporiaceae</taxon>
        <taxon>Pseudokineococcus</taxon>
    </lineage>
</organism>
<evidence type="ECO:0000313" key="2">
    <source>
        <dbReference type="EMBL" id="MEJ5945933.1"/>
    </source>
</evidence>
<name>A0ABU8RLU8_9ACTN</name>
<evidence type="ECO:0000313" key="3">
    <source>
        <dbReference type="Proteomes" id="UP001387100"/>
    </source>
</evidence>
<dbReference type="RefSeq" id="WP_339575318.1">
    <property type="nucleotide sequence ID" value="NZ_JBBIAA010000013.1"/>
</dbReference>
<dbReference type="InterPro" id="IPR028037">
    <property type="entry name" value="Antitoxin_Rv0909/MT0933"/>
</dbReference>
<accession>A0ABU8RLU8</accession>
<comment type="caution">
    <text evidence="2">The sequence shown here is derived from an EMBL/GenBank/DDBJ whole genome shotgun (WGS) entry which is preliminary data.</text>
</comment>
<reference evidence="2 3" key="1">
    <citation type="journal article" date="2017" name="Int. J. Syst. Evol. Microbiol.">
        <title>Pseudokineococcus basanitobsidens sp. nov., isolated from volcanic rock.</title>
        <authorList>
            <person name="Lee D.W."/>
            <person name="Park M.Y."/>
            <person name="Kim J.J."/>
            <person name="Kim B.S."/>
        </authorList>
    </citation>
    <scope>NUCLEOTIDE SEQUENCE [LARGE SCALE GENOMIC DNA]</scope>
    <source>
        <strain evidence="2 3">DSM 103726</strain>
    </source>
</reference>